<comment type="subcellular location">
    <subcellularLocation>
        <location evidence="2">Cell membrane</location>
        <topology evidence="2">Multi-pass membrane protein</topology>
    </subcellularLocation>
</comment>
<keyword evidence="30" id="KW-1185">Reference proteome</keyword>
<keyword evidence="7 23" id="KW-0812">Transmembrane</keyword>
<evidence type="ECO:0000256" key="16">
    <source>
        <dbReference type="ARBA" id="ARBA00058004"/>
    </source>
</evidence>
<keyword evidence="14" id="KW-0843">Virulence</keyword>
<dbReference type="Pfam" id="PF00512">
    <property type="entry name" value="HisKA"/>
    <property type="match status" value="1"/>
</dbReference>
<dbReference type="PROSITE" id="PS50110">
    <property type="entry name" value="RESPONSE_REGULATORY"/>
    <property type="match status" value="2"/>
</dbReference>
<dbReference type="CDD" id="cd00130">
    <property type="entry name" value="PAS"/>
    <property type="match status" value="1"/>
</dbReference>
<dbReference type="NCBIfam" id="TIGR00229">
    <property type="entry name" value="sensory_box"/>
    <property type="match status" value="1"/>
</dbReference>
<dbReference type="Pfam" id="PF00072">
    <property type="entry name" value="Response_reg"/>
    <property type="match status" value="2"/>
</dbReference>
<gene>
    <name evidence="29" type="ORF">JJB74_23760</name>
</gene>
<dbReference type="FunFam" id="1.10.287.130:FF:000002">
    <property type="entry name" value="Two-component osmosensing histidine kinase"/>
    <property type="match status" value="1"/>
</dbReference>
<evidence type="ECO:0000313" key="29">
    <source>
        <dbReference type="EMBL" id="MBK4737648.1"/>
    </source>
</evidence>
<evidence type="ECO:0000256" key="6">
    <source>
        <dbReference type="ARBA" id="ARBA00022679"/>
    </source>
</evidence>
<evidence type="ECO:0000256" key="13">
    <source>
        <dbReference type="ARBA" id="ARBA00023012"/>
    </source>
</evidence>
<organism evidence="29 30">
    <name type="scientific">Noviherbaspirillum pedocola</name>
    <dbReference type="NCBI Taxonomy" id="2801341"/>
    <lineage>
        <taxon>Bacteria</taxon>
        <taxon>Pseudomonadati</taxon>
        <taxon>Pseudomonadota</taxon>
        <taxon>Betaproteobacteria</taxon>
        <taxon>Burkholderiales</taxon>
        <taxon>Oxalobacteraceae</taxon>
        <taxon>Noviherbaspirillum</taxon>
    </lineage>
</organism>
<dbReference type="CDD" id="cd16922">
    <property type="entry name" value="HATPase_EvgS-ArcB-TorS-like"/>
    <property type="match status" value="1"/>
</dbReference>
<dbReference type="GO" id="GO:0005886">
    <property type="term" value="C:plasma membrane"/>
    <property type="evidence" value="ECO:0007669"/>
    <property type="project" value="UniProtKB-SubCell"/>
</dbReference>
<keyword evidence="12 23" id="KW-1133">Transmembrane helix</keyword>
<dbReference type="Gene3D" id="3.40.50.2300">
    <property type="match status" value="2"/>
</dbReference>
<dbReference type="CDD" id="cd17546">
    <property type="entry name" value="REC_hyHK_CKI1_RcsC-like"/>
    <property type="match status" value="2"/>
</dbReference>
<dbReference type="Gene3D" id="3.30.450.20">
    <property type="entry name" value="PAS domain"/>
    <property type="match status" value="1"/>
</dbReference>
<feature type="domain" description="PAC" evidence="27">
    <location>
        <begin position="314"/>
        <end position="366"/>
    </location>
</feature>
<keyword evidence="11" id="KW-0067">ATP-binding</keyword>
<evidence type="ECO:0000259" key="27">
    <source>
        <dbReference type="PROSITE" id="PS50113"/>
    </source>
</evidence>
<evidence type="ECO:0000256" key="4">
    <source>
        <dbReference type="ARBA" id="ARBA00022475"/>
    </source>
</evidence>
<dbReference type="Gene3D" id="3.30.565.10">
    <property type="entry name" value="Histidine kinase-like ATPase, C-terminal domain"/>
    <property type="match status" value="1"/>
</dbReference>
<evidence type="ECO:0000256" key="9">
    <source>
        <dbReference type="ARBA" id="ARBA00022741"/>
    </source>
</evidence>
<keyword evidence="10" id="KW-0418">Kinase</keyword>
<evidence type="ECO:0000259" key="24">
    <source>
        <dbReference type="PROSITE" id="PS50109"/>
    </source>
</evidence>
<evidence type="ECO:0000313" key="30">
    <source>
        <dbReference type="Proteomes" id="UP000622890"/>
    </source>
</evidence>
<feature type="transmembrane region" description="Helical" evidence="23">
    <location>
        <begin position="157"/>
        <end position="187"/>
    </location>
</feature>
<keyword evidence="13" id="KW-0902">Two-component regulatory system</keyword>
<dbReference type="SMART" id="SM00387">
    <property type="entry name" value="HATPase_c"/>
    <property type="match status" value="1"/>
</dbReference>
<proteinExistence type="predicted"/>
<dbReference type="SMART" id="SM00086">
    <property type="entry name" value="PAC"/>
    <property type="match status" value="1"/>
</dbReference>
<dbReference type="InterPro" id="IPR000014">
    <property type="entry name" value="PAS"/>
</dbReference>
<dbReference type="Pfam" id="PF01627">
    <property type="entry name" value="Hpt"/>
    <property type="match status" value="1"/>
</dbReference>
<dbReference type="RefSeq" id="WP_200596117.1">
    <property type="nucleotide sequence ID" value="NZ_JAEPBG010000013.1"/>
</dbReference>
<accession>A0A934T3C7</accession>
<comment type="catalytic activity">
    <reaction evidence="1">
        <text>ATP + protein L-histidine = ADP + protein N-phospho-L-histidine.</text>
        <dbReference type="EC" id="2.7.13.3"/>
    </reaction>
</comment>
<dbReference type="AlphaFoldDB" id="A0A934T3C7"/>
<dbReference type="InterPro" id="IPR032244">
    <property type="entry name" value="LapD_MoxY_N"/>
</dbReference>
<keyword evidence="5 21" id="KW-0597">Phosphoprotein</keyword>
<evidence type="ECO:0000256" key="20">
    <source>
        <dbReference type="PROSITE-ProRule" id="PRU00110"/>
    </source>
</evidence>
<dbReference type="InterPro" id="IPR035965">
    <property type="entry name" value="PAS-like_dom_sf"/>
</dbReference>
<evidence type="ECO:0000256" key="17">
    <source>
        <dbReference type="ARBA" id="ARBA00064003"/>
    </source>
</evidence>
<feature type="domain" description="HPt" evidence="28">
    <location>
        <begin position="920"/>
        <end position="1015"/>
    </location>
</feature>
<dbReference type="InterPro" id="IPR036890">
    <property type="entry name" value="HATPase_C_sf"/>
</dbReference>
<feature type="domain" description="Response regulatory" evidence="25">
    <location>
        <begin position="625"/>
        <end position="746"/>
    </location>
</feature>
<dbReference type="PROSITE" id="PS50113">
    <property type="entry name" value="PAC"/>
    <property type="match status" value="1"/>
</dbReference>
<comment type="function">
    <text evidence="16">Member of the two-component regulatory system BvgS/BvgA. Phosphorylates BvgA via a four-step phosphorelay in response to environmental signals.</text>
</comment>
<dbReference type="InterPro" id="IPR003661">
    <property type="entry name" value="HisK_dim/P_dom"/>
</dbReference>
<sequence>MRMLRRLESVLPASLINRVFLLYGLTLLSFVAGGLAGFLQFQFDREIENTQVASVMVVEVAAQAIKDSAVIGDYDTVFKTLDRAVQASMFRSAAFIDMQDARVVANSRTAPNHSAPAWLEQLIAAKLYDVNRTVTAGGRDYGVMRLQYDTQAIASQFWSLAVVALSTSAMALLAGLLLIRVMLLHWLGGLERLRDVVEDLGTGAIVAESIDASNEPLEIRRVVDMFNQTAVLVREREATRRALDDQKFALDQHAIVSITDAAGNITYANDLFCQISGYTREDLIGKNHRIIGSGMMPKAFFENLWRTITSGKVWNGEICNRNRSGVLYWVNATIVPLLDEHGQPKQYIAIRTDITARKEVEAEMLRAKDAAEQANRIKSDFLANMSHEIRTPMNGIIGMTELALDTELSAEQADYLRMVKLSANSLLQVINDILDFSKLEAGRLDVEKIGFSLEATMHEVMRAQAVQAHEKKLELLLHVAPEVPSRVVSDPGRLRQILVNLIGNAIKFTHAGEVEVAVTRTNGIAEPIAELCISVRDTGIGIPADKFSAIFDAFSQVDTSTTRKYGGTGLGLSISSQLASLLGGKLRLESELGKGSTFYLDLRVPVATPMEAPGPQSLPALQGLRVLVADDNATNRSILIGALKRLQMQPHAVPSGEEALAELERARADGSPYALALLDVQMPHMDGFELAQHIQERPELTGATVMMLTSEGRRGDASRCRDLGVSSYLVKPISHVELQRAIQKALSLPDNADTPLVTRHLLRESTRQLRLLVAEDNQVNRALAQRLLEKQGHKVVLAGNGNEAIALWRQGGFDAILMDVDMPEMNGYEATELIRLRERETGRRIPILALTAHAMRGTRESCLKHGMDGYLAKPIDTALLWRELEALGAASDHATEPKEKTDTTAAIIDFAKVRSAMDDCAEMFEDIREIFLRDLPDEMARLRAGIGAGDAAVIAHQAHTIRGMVGVFHAKRAHDAVAAIEQLAGKEALDEEFAELEAALAEMLAELGEYRWEQA</sequence>
<feature type="domain" description="PAS" evidence="26">
    <location>
        <begin position="256"/>
        <end position="287"/>
    </location>
</feature>
<keyword evidence="4" id="KW-1003">Cell membrane</keyword>
<evidence type="ECO:0000256" key="11">
    <source>
        <dbReference type="ARBA" id="ARBA00022840"/>
    </source>
</evidence>
<dbReference type="GO" id="GO:0005524">
    <property type="term" value="F:ATP binding"/>
    <property type="evidence" value="ECO:0007669"/>
    <property type="project" value="UniProtKB-KW"/>
</dbReference>
<evidence type="ECO:0000256" key="12">
    <source>
        <dbReference type="ARBA" id="ARBA00022989"/>
    </source>
</evidence>
<dbReference type="Pfam" id="PF16448">
    <property type="entry name" value="LapD_MoxY_N"/>
    <property type="match status" value="1"/>
</dbReference>
<dbReference type="GO" id="GO:0000155">
    <property type="term" value="F:phosphorelay sensor kinase activity"/>
    <property type="evidence" value="ECO:0007669"/>
    <property type="project" value="InterPro"/>
</dbReference>
<evidence type="ECO:0000256" key="19">
    <source>
        <dbReference type="ARBA" id="ARBA00070152"/>
    </source>
</evidence>
<evidence type="ECO:0000259" key="25">
    <source>
        <dbReference type="PROSITE" id="PS50110"/>
    </source>
</evidence>
<dbReference type="InterPro" id="IPR011006">
    <property type="entry name" value="CheY-like_superfamily"/>
</dbReference>
<dbReference type="InterPro" id="IPR036641">
    <property type="entry name" value="HPT_dom_sf"/>
</dbReference>
<feature type="domain" description="Histidine kinase" evidence="24">
    <location>
        <begin position="384"/>
        <end position="606"/>
    </location>
</feature>
<dbReference type="PROSITE" id="PS50109">
    <property type="entry name" value="HIS_KIN"/>
    <property type="match status" value="1"/>
</dbReference>
<evidence type="ECO:0000256" key="5">
    <source>
        <dbReference type="ARBA" id="ARBA00022553"/>
    </source>
</evidence>
<comment type="subunit">
    <text evidence="17">At low DSF concentrations, interacts with RpfF.</text>
</comment>
<feature type="modified residue" description="Phosphohistidine" evidence="20">
    <location>
        <position position="959"/>
    </location>
</feature>
<evidence type="ECO:0000256" key="14">
    <source>
        <dbReference type="ARBA" id="ARBA00023026"/>
    </source>
</evidence>
<dbReference type="PRINTS" id="PR00344">
    <property type="entry name" value="BCTRLSENSOR"/>
</dbReference>
<dbReference type="InterPro" id="IPR000700">
    <property type="entry name" value="PAS-assoc_C"/>
</dbReference>
<dbReference type="SMART" id="SM00091">
    <property type="entry name" value="PAS"/>
    <property type="match status" value="1"/>
</dbReference>
<keyword evidence="9" id="KW-0547">Nucleotide-binding</keyword>
<evidence type="ECO:0000256" key="21">
    <source>
        <dbReference type="PROSITE-ProRule" id="PRU00169"/>
    </source>
</evidence>
<dbReference type="SUPFAM" id="SSF55874">
    <property type="entry name" value="ATPase domain of HSP90 chaperone/DNA topoisomerase II/histidine kinase"/>
    <property type="match status" value="1"/>
</dbReference>
<dbReference type="EMBL" id="JAEPBG010000013">
    <property type="protein sequence ID" value="MBK4737648.1"/>
    <property type="molecule type" value="Genomic_DNA"/>
</dbReference>
<dbReference type="SMART" id="SM00448">
    <property type="entry name" value="REC"/>
    <property type="match status" value="2"/>
</dbReference>
<reference evidence="29" key="1">
    <citation type="submission" date="2021-01" db="EMBL/GenBank/DDBJ databases">
        <title>Genome sequence of strain Noviherbaspirillum sp. DKR-6.</title>
        <authorList>
            <person name="Chaudhary D.K."/>
        </authorList>
    </citation>
    <scope>NUCLEOTIDE SEQUENCE</scope>
    <source>
        <strain evidence="29">DKR-6</strain>
    </source>
</reference>
<dbReference type="InterPro" id="IPR001789">
    <property type="entry name" value="Sig_transdc_resp-reg_receiver"/>
</dbReference>
<dbReference type="PROSITE" id="PS50112">
    <property type="entry name" value="PAS"/>
    <property type="match status" value="1"/>
</dbReference>
<comment type="caution">
    <text evidence="29">The sequence shown here is derived from an EMBL/GenBank/DDBJ whole genome shotgun (WGS) entry which is preliminary data.</text>
</comment>
<evidence type="ECO:0000256" key="8">
    <source>
        <dbReference type="ARBA" id="ARBA00022729"/>
    </source>
</evidence>
<evidence type="ECO:0000256" key="22">
    <source>
        <dbReference type="SAM" id="Coils"/>
    </source>
</evidence>
<evidence type="ECO:0000256" key="1">
    <source>
        <dbReference type="ARBA" id="ARBA00000085"/>
    </source>
</evidence>
<evidence type="ECO:0000256" key="2">
    <source>
        <dbReference type="ARBA" id="ARBA00004651"/>
    </source>
</evidence>
<keyword evidence="8" id="KW-0732">Signal</keyword>
<dbReference type="SUPFAM" id="SSF55785">
    <property type="entry name" value="PYP-like sensor domain (PAS domain)"/>
    <property type="match status" value="1"/>
</dbReference>
<dbReference type="InterPro" id="IPR001610">
    <property type="entry name" value="PAC"/>
</dbReference>
<name>A0A934T3C7_9BURK</name>
<dbReference type="PROSITE" id="PS50894">
    <property type="entry name" value="HPT"/>
    <property type="match status" value="1"/>
</dbReference>
<dbReference type="PANTHER" id="PTHR45339">
    <property type="entry name" value="HYBRID SIGNAL TRANSDUCTION HISTIDINE KINASE J"/>
    <property type="match status" value="1"/>
</dbReference>
<evidence type="ECO:0000256" key="18">
    <source>
        <dbReference type="ARBA" id="ARBA00068150"/>
    </source>
</evidence>
<dbReference type="PANTHER" id="PTHR45339:SF1">
    <property type="entry name" value="HYBRID SIGNAL TRANSDUCTION HISTIDINE KINASE J"/>
    <property type="match status" value="1"/>
</dbReference>
<dbReference type="Proteomes" id="UP000622890">
    <property type="component" value="Unassembled WGS sequence"/>
</dbReference>
<dbReference type="SMART" id="SM00388">
    <property type="entry name" value="HisKA"/>
    <property type="match status" value="1"/>
</dbReference>
<dbReference type="Pfam" id="PF13426">
    <property type="entry name" value="PAS_9"/>
    <property type="match status" value="1"/>
</dbReference>
<keyword evidence="6" id="KW-0808">Transferase</keyword>
<dbReference type="CDD" id="cd00082">
    <property type="entry name" value="HisKA"/>
    <property type="match status" value="1"/>
</dbReference>
<dbReference type="InterPro" id="IPR003594">
    <property type="entry name" value="HATPase_dom"/>
</dbReference>
<feature type="coiled-coil region" evidence="22">
    <location>
        <begin position="986"/>
        <end position="1013"/>
    </location>
</feature>
<dbReference type="SUPFAM" id="SSF47384">
    <property type="entry name" value="Homodimeric domain of signal transducing histidine kinase"/>
    <property type="match status" value="1"/>
</dbReference>
<keyword evidence="22" id="KW-0175">Coiled coil</keyword>
<dbReference type="InterPro" id="IPR004358">
    <property type="entry name" value="Sig_transdc_His_kin-like_C"/>
</dbReference>
<evidence type="ECO:0000256" key="7">
    <source>
        <dbReference type="ARBA" id="ARBA00022692"/>
    </source>
</evidence>
<evidence type="ECO:0000256" key="10">
    <source>
        <dbReference type="ARBA" id="ARBA00022777"/>
    </source>
</evidence>
<dbReference type="EC" id="2.7.13.3" evidence="3"/>
<dbReference type="SUPFAM" id="SSF47226">
    <property type="entry name" value="Histidine-containing phosphotransfer domain, HPT domain"/>
    <property type="match status" value="1"/>
</dbReference>
<keyword evidence="15 23" id="KW-0472">Membrane</keyword>
<feature type="modified residue" description="4-aspartylphosphate" evidence="21">
    <location>
        <position position="819"/>
    </location>
</feature>
<evidence type="ECO:0000256" key="15">
    <source>
        <dbReference type="ARBA" id="ARBA00023136"/>
    </source>
</evidence>
<dbReference type="InterPro" id="IPR036097">
    <property type="entry name" value="HisK_dim/P_sf"/>
</dbReference>
<feature type="transmembrane region" description="Helical" evidence="23">
    <location>
        <begin position="20"/>
        <end position="39"/>
    </location>
</feature>
<evidence type="ECO:0000259" key="26">
    <source>
        <dbReference type="PROSITE" id="PS50112"/>
    </source>
</evidence>
<dbReference type="Gene3D" id="1.20.120.160">
    <property type="entry name" value="HPT domain"/>
    <property type="match status" value="1"/>
</dbReference>
<feature type="domain" description="Response regulatory" evidence="25">
    <location>
        <begin position="770"/>
        <end position="888"/>
    </location>
</feature>
<dbReference type="InterPro" id="IPR005467">
    <property type="entry name" value="His_kinase_dom"/>
</dbReference>
<protein>
    <recommendedName>
        <fullName evidence="18">Sensory/regulatory protein RpfC</fullName>
        <ecNumber evidence="3">2.7.13.3</ecNumber>
    </recommendedName>
    <alternativeName>
        <fullName evidence="19">Virulence sensor protein BvgS</fullName>
    </alternativeName>
</protein>
<dbReference type="InterPro" id="IPR008207">
    <property type="entry name" value="Sig_transdc_His_kin_Hpt_dom"/>
</dbReference>
<feature type="modified residue" description="4-aspartylphosphate" evidence="21">
    <location>
        <position position="679"/>
    </location>
</feature>
<dbReference type="SUPFAM" id="SSF52172">
    <property type="entry name" value="CheY-like"/>
    <property type="match status" value="2"/>
</dbReference>
<evidence type="ECO:0000256" key="23">
    <source>
        <dbReference type="SAM" id="Phobius"/>
    </source>
</evidence>
<dbReference type="Gene3D" id="1.10.287.130">
    <property type="match status" value="1"/>
</dbReference>
<evidence type="ECO:0000259" key="28">
    <source>
        <dbReference type="PROSITE" id="PS50894"/>
    </source>
</evidence>
<evidence type="ECO:0000256" key="3">
    <source>
        <dbReference type="ARBA" id="ARBA00012438"/>
    </source>
</evidence>
<dbReference type="Pfam" id="PF02518">
    <property type="entry name" value="HATPase_c"/>
    <property type="match status" value="1"/>
</dbReference>
<dbReference type="FunFam" id="3.30.565.10:FF:000010">
    <property type="entry name" value="Sensor histidine kinase RcsC"/>
    <property type="match status" value="1"/>
</dbReference>